<protein>
    <recommendedName>
        <fullName evidence="1">HTH cro/C1-type domain-containing protein</fullName>
    </recommendedName>
</protein>
<evidence type="ECO:0000259" key="1">
    <source>
        <dbReference type="PROSITE" id="PS50943"/>
    </source>
</evidence>
<proteinExistence type="predicted"/>
<feature type="domain" description="HTH cro/C1-type" evidence="1">
    <location>
        <begin position="11"/>
        <end position="63"/>
    </location>
</feature>
<evidence type="ECO:0000313" key="2">
    <source>
        <dbReference type="EMBL" id="KKN61398.1"/>
    </source>
</evidence>
<dbReference type="SMART" id="SM00530">
    <property type="entry name" value="HTH_XRE"/>
    <property type="match status" value="1"/>
</dbReference>
<dbReference type="AlphaFoldDB" id="A0A0F9V6B4"/>
<dbReference type="InterPro" id="IPR001387">
    <property type="entry name" value="Cro/C1-type_HTH"/>
</dbReference>
<name>A0A0F9V6B4_9ZZZZ</name>
<dbReference type="Pfam" id="PF01381">
    <property type="entry name" value="HTH_3"/>
    <property type="match status" value="1"/>
</dbReference>
<sequence length="91" mass="10269">MDINQAFGIALRELRESRGLTQEKLSGTVTRPYISVLERGLKSPTLSLIEKLAHEMDTHPVILLLSAYTKLEGDELESLKKLIQNYVKGMK</sequence>
<dbReference type="PROSITE" id="PS50943">
    <property type="entry name" value="HTH_CROC1"/>
    <property type="match status" value="1"/>
</dbReference>
<accession>A0A0F9V6B4</accession>
<dbReference type="SUPFAM" id="SSF47413">
    <property type="entry name" value="lambda repressor-like DNA-binding domains"/>
    <property type="match status" value="1"/>
</dbReference>
<dbReference type="GO" id="GO:0003677">
    <property type="term" value="F:DNA binding"/>
    <property type="evidence" value="ECO:0007669"/>
    <property type="project" value="InterPro"/>
</dbReference>
<dbReference type="EMBL" id="LAZR01000659">
    <property type="protein sequence ID" value="KKN61398.1"/>
    <property type="molecule type" value="Genomic_DNA"/>
</dbReference>
<dbReference type="InterPro" id="IPR010982">
    <property type="entry name" value="Lambda_DNA-bd_dom_sf"/>
</dbReference>
<dbReference type="CDD" id="cd00093">
    <property type="entry name" value="HTH_XRE"/>
    <property type="match status" value="1"/>
</dbReference>
<comment type="caution">
    <text evidence="2">The sequence shown here is derived from an EMBL/GenBank/DDBJ whole genome shotgun (WGS) entry which is preliminary data.</text>
</comment>
<gene>
    <name evidence="2" type="ORF">LCGC14_0522100</name>
</gene>
<organism evidence="2">
    <name type="scientific">marine sediment metagenome</name>
    <dbReference type="NCBI Taxonomy" id="412755"/>
    <lineage>
        <taxon>unclassified sequences</taxon>
        <taxon>metagenomes</taxon>
        <taxon>ecological metagenomes</taxon>
    </lineage>
</organism>
<reference evidence="2" key="1">
    <citation type="journal article" date="2015" name="Nature">
        <title>Complex archaea that bridge the gap between prokaryotes and eukaryotes.</title>
        <authorList>
            <person name="Spang A."/>
            <person name="Saw J.H."/>
            <person name="Jorgensen S.L."/>
            <person name="Zaremba-Niedzwiedzka K."/>
            <person name="Martijn J."/>
            <person name="Lind A.E."/>
            <person name="van Eijk R."/>
            <person name="Schleper C."/>
            <person name="Guy L."/>
            <person name="Ettema T.J."/>
        </authorList>
    </citation>
    <scope>NUCLEOTIDE SEQUENCE</scope>
</reference>
<dbReference type="Gene3D" id="1.10.260.40">
    <property type="entry name" value="lambda repressor-like DNA-binding domains"/>
    <property type="match status" value="1"/>
</dbReference>